<keyword evidence="1" id="KW-0812">Transmembrane</keyword>
<protein>
    <recommendedName>
        <fullName evidence="4">Permease</fullName>
    </recommendedName>
</protein>
<organism evidence="2 3">
    <name type="scientific">Nocardiopsis aegyptia</name>
    <dbReference type="NCBI Taxonomy" id="220378"/>
    <lineage>
        <taxon>Bacteria</taxon>
        <taxon>Bacillati</taxon>
        <taxon>Actinomycetota</taxon>
        <taxon>Actinomycetes</taxon>
        <taxon>Streptosporangiales</taxon>
        <taxon>Nocardiopsidaceae</taxon>
        <taxon>Nocardiopsis</taxon>
    </lineage>
</organism>
<feature type="transmembrane region" description="Helical" evidence="1">
    <location>
        <begin position="95"/>
        <end position="113"/>
    </location>
</feature>
<dbReference type="RefSeq" id="WP_179827930.1">
    <property type="nucleotide sequence ID" value="NZ_JACCFS010000001.1"/>
</dbReference>
<name>A0A7Z0ESF8_9ACTN</name>
<keyword evidence="3" id="KW-1185">Reference proteome</keyword>
<evidence type="ECO:0000313" key="2">
    <source>
        <dbReference type="EMBL" id="NYJ37314.1"/>
    </source>
</evidence>
<reference evidence="2 3" key="1">
    <citation type="submission" date="2020-07" db="EMBL/GenBank/DDBJ databases">
        <title>Sequencing the genomes of 1000 actinobacteria strains.</title>
        <authorList>
            <person name="Klenk H.-P."/>
        </authorList>
    </citation>
    <scope>NUCLEOTIDE SEQUENCE [LARGE SCALE GENOMIC DNA]</scope>
    <source>
        <strain evidence="2 3">DSM 44442</strain>
    </source>
</reference>
<gene>
    <name evidence="2" type="ORF">HNR10_005195</name>
</gene>
<evidence type="ECO:0000256" key="1">
    <source>
        <dbReference type="SAM" id="Phobius"/>
    </source>
</evidence>
<evidence type="ECO:0008006" key="4">
    <source>
        <dbReference type="Google" id="ProtNLM"/>
    </source>
</evidence>
<feature type="transmembrane region" description="Helical" evidence="1">
    <location>
        <begin position="171"/>
        <end position="188"/>
    </location>
</feature>
<accession>A0A7Z0ESF8</accession>
<keyword evidence="1" id="KW-1133">Transmembrane helix</keyword>
<feature type="transmembrane region" description="Helical" evidence="1">
    <location>
        <begin position="21"/>
        <end position="40"/>
    </location>
</feature>
<proteinExistence type="predicted"/>
<feature type="transmembrane region" description="Helical" evidence="1">
    <location>
        <begin position="133"/>
        <end position="159"/>
    </location>
</feature>
<comment type="caution">
    <text evidence="2">The sequence shown here is derived from an EMBL/GenBank/DDBJ whole genome shotgun (WGS) entry which is preliminary data.</text>
</comment>
<dbReference type="Proteomes" id="UP000572051">
    <property type="component" value="Unassembled WGS sequence"/>
</dbReference>
<dbReference type="EMBL" id="JACCFS010000001">
    <property type="protein sequence ID" value="NYJ37314.1"/>
    <property type="molecule type" value="Genomic_DNA"/>
</dbReference>
<evidence type="ECO:0000313" key="3">
    <source>
        <dbReference type="Proteomes" id="UP000572051"/>
    </source>
</evidence>
<feature type="transmembrane region" description="Helical" evidence="1">
    <location>
        <begin position="60"/>
        <end position="83"/>
    </location>
</feature>
<sequence length="192" mass="20281">MLAGHFGIAGMVKAWRPALPMGALLVAAQLPDLLFLPLALTGVERMEPAEPGLSGYGSMWITAPFTHALVSNVVLATLVGALVHLFLRDRWGRDAGAVLAAVVFSHWLLDLVVHRPDIAVLPGGAGGLPSLGLGLWEFPLVTAVVEGLLVVAGSALYTWRTFRDTPNRGRAWAYSAGITLLLVGSLVLDLTS</sequence>
<keyword evidence="1" id="KW-0472">Membrane</keyword>
<dbReference type="AlphaFoldDB" id="A0A7Z0ESF8"/>